<protein>
    <submittedName>
        <fullName evidence="1">Uncharacterized protein</fullName>
    </submittedName>
</protein>
<organism evidence="1 2">
    <name type="scientific">Salmonella phage STML-198</name>
    <dbReference type="NCBI Taxonomy" id="1204531"/>
    <lineage>
        <taxon>Viruses</taxon>
        <taxon>Duplodnaviria</taxon>
        <taxon>Heunggongvirae</taxon>
        <taxon>Uroviricota</taxon>
        <taxon>Caudoviricetes</taxon>
        <taxon>Pantevenvirales</taxon>
        <taxon>Straboviridae</taxon>
        <taxon>Tevenvirinae</taxon>
        <taxon>Gelderlandvirus</taxon>
        <taxon>Gelderlandvirus stml198</taxon>
    </lineage>
</organism>
<evidence type="ECO:0000313" key="1">
    <source>
        <dbReference type="EMBL" id="AFU63961.1"/>
    </source>
</evidence>
<sequence length="145" mass="16455">MTTQNLEGFVEDKWYSIRDYVGFAKAHKYNEEIIDFIEKNGGFFRVIYVNPETGNAEAAIMCNGVLVGDQDTVNGLPGYLNAKVSDEYFLILREEAKYFKFETPNLAANDDEYESSDENEIPHITLVITNKNQVKAAIEMLKGLL</sequence>
<proteinExistence type="predicted"/>
<dbReference type="GeneID" id="24629815"/>
<dbReference type="EMBL" id="JX181825">
    <property type="protein sequence ID" value="AFU63961.1"/>
    <property type="molecule type" value="Genomic_DNA"/>
</dbReference>
<name>K4I1Z9_9CAUD</name>
<dbReference type="Proteomes" id="UP000006954">
    <property type="component" value="Segment"/>
</dbReference>
<dbReference type="RefSeq" id="YP_009148003.1">
    <property type="nucleotide sequence ID" value="NC_027344.1"/>
</dbReference>
<reference evidence="1 2" key="1">
    <citation type="submission" date="2012-06" db="EMBL/GenBank/DDBJ databases">
        <title>Bacteriophages quickly and effectively reduce contamination of various foods with Salmonella.</title>
        <authorList>
            <person name="Woolston J."/>
            <person name="Parks A.R."/>
            <person name="Hanna L.F."/>
            <person name="Charbonneau D."/>
            <person name="Sulakvelidze A."/>
        </authorList>
    </citation>
    <scope>NUCLEOTIDE SEQUENCE [LARGE SCALE GENOMIC DNA]</scope>
    <source>
        <strain evidence="1">STML-198</strain>
    </source>
</reference>
<evidence type="ECO:0000313" key="2">
    <source>
        <dbReference type="Proteomes" id="UP000006954"/>
    </source>
</evidence>
<accession>K4I1Z9</accession>
<keyword evidence="2" id="KW-1185">Reference proteome</keyword>
<dbReference type="KEGG" id="vg:24629815"/>